<dbReference type="RefSeq" id="WP_198388389.1">
    <property type="nucleotide sequence ID" value="NZ_CP020906.1"/>
</dbReference>
<proteinExistence type="predicted"/>
<name>A0AAN1EIJ5_RHIET</name>
<dbReference type="EMBL" id="CP020906">
    <property type="protein sequence ID" value="ARQ08606.1"/>
    <property type="molecule type" value="Genomic_DNA"/>
</dbReference>
<gene>
    <name evidence="1" type="ORF">NXC12_CH00515</name>
</gene>
<dbReference type="Proteomes" id="UP000194159">
    <property type="component" value="Chromosome"/>
</dbReference>
<reference evidence="1 2" key="1">
    <citation type="submission" date="2017-04" db="EMBL/GenBank/DDBJ databases">
        <title>Complete genome sequences of Rhizobium genomic linages associated to common bean (phaseolus vulgaris).</title>
        <authorList>
            <person name="Santamaria R.I."/>
            <person name="Bustos P."/>
            <person name="Perez-Carrascal O."/>
            <person name="Martinez-Flores I."/>
            <person name="Juarez S."/>
            <person name="Lozano L."/>
            <person name="Miranda F."/>
            <person name="Vinuesa P."/>
            <person name="Martinez-Romero E."/>
            <person name="Cevallos M.A."/>
            <person name="Romero D."/>
            <person name="Davila G."/>
            <person name="Gonzalez V."/>
        </authorList>
    </citation>
    <scope>NUCLEOTIDE SEQUENCE [LARGE SCALE GENOMIC DNA]</scope>
    <source>
        <strain evidence="1 2">NXC12</strain>
    </source>
</reference>
<evidence type="ECO:0000313" key="1">
    <source>
        <dbReference type="EMBL" id="ARQ08606.1"/>
    </source>
</evidence>
<accession>A0AAN1EIJ5</accession>
<sequence>MAKSTFLSWETTASNNTDVAGVFIGEGCPPSNMNNSDRAIMATLRRDVDGKVVYSAKGTSYTAVSDDNNAVLRFTAAATLSLTAAATLTAVTSQWHVTVIADGGDVTIDPNGAETIDGAATLIVPNGSSTYIACDGSNFFTDKMVSSLDAKADETAVGSWIDGGLLSNNSGNPNTHIDFAAMSVRSGSSFVSSASSITKHLSGTWAVGTGSGGLDAGSVAANATYYAYALRKTSDGTLDVVLSTSATIGGVTTTLLTGYTIVKQIGVVLTNGSSIIRPFTMYPRDEYQFVTPIIDAANIATTLTSALLALTVPNGVKTKVKLRFMFRSPATTNSCLVYDPAKGILVAGGADEGGVVGTPQVADGYSVGNAEIWTNTARQVRHVAGATGSLWVFNDGFYFPCGRNA</sequence>
<dbReference type="AlphaFoldDB" id="A0AAN1EIJ5"/>
<protein>
    <submittedName>
        <fullName evidence="1">Uncharacterized protein</fullName>
    </submittedName>
</protein>
<organism evidence="1 2">
    <name type="scientific">Rhizobium etli</name>
    <dbReference type="NCBI Taxonomy" id="29449"/>
    <lineage>
        <taxon>Bacteria</taxon>
        <taxon>Pseudomonadati</taxon>
        <taxon>Pseudomonadota</taxon>
        <taxon>Alphaproteobacteria</taxon>
        <taxon>Hyphomicrobiales</taxon>
        <taxon>Rhizobiaceae</taxon>
        <taxon>Rhizobium/Agrobacterium group</taxon>
        <taxon>Rhizobium</taxon>
    </lineage>
</organism>
<evidence type="ECO:0000313" key="2">
    <source>
        <dbReference type="Proteomes" id="UP000194159"/>
    </source>
</evidence>